<dbReference type="AlphaFoldDB" id="A0A1G5GF42"/>
<evidence type="ECO:0000313" key="3">
    <source>
        <dbReference type="Proteomes" id="UP000198636"/>
    </source>
</evidence>
<feature type="region of interest" description="Disordered" evidence="1">
    <location>
        <begin position="80"/>
        <end position="104"/>
    </location>
</feature>
<accession>A0A1G5GF42</accession>
<protein>
    <submittedName>
        <fullName evidence="2">Uncharacterized protein</fullName>
    </submittedName>
</protein>
<feature type="compositionally biased region" description="Acidic residues" evidence="1">
    <location>
        <begin position="85"/>
        <end position="95"/>
    </location>
</feature>
<evidence type="ECO:0000256" key="1">
    <source>
        <dbReference type="SAM" id="MobiDB-lite"/>
    </source>
</evidence>
<evidence type="ECO:0000313" key="2">
    <source>
        <dbReference type="EMBL" id="SCY50196.1"/>
    </source>
</evidence>
<name>A0A1G5GF42_9FIRM</name>
<dbReference type="STRING" id="1120976.SAMN03080606_01668"/>
<keyword evidence="3" id="KW-1185">Reference proteome</keyword>
<gene>
    <name evidence="2" type="ORF">SAMN03080606_01668</name>
</gene>
<dbReference type="RefSeq" id="WP_091542199.1">
    <property type="nucleotide sequence ID" value="NZ_FMUS01000009.1"/>
</dbReference>
<proteinExistence type="predicted"/>
<dbReference type="Proteomes" id="UP000198636">
    <property type="component" value="Unassembled WGS sequence"/>
</dbReference>
<dbReference type="EMBL" id="FMUS01000009">
    <property type="protein sequence ID" value="SCY50196.1"/>
    <property type="molecule type" value="Genomic_DNA"/>
</dbReference>
<organism evidence="2 3">
    <name type="scientific">Alkaliphilus peptidifermentans DSM 18978</name>
    <dbReference type="NCBI Taxonomy" id="1120976"/>
    <lineage>
        <taxon>Bacteria</taxon>
        <taxon>Bacillati</taxon>
        <taxon>Bacillota</taxon>
        <taxon>Clostridia</taxon>
        <taxon>Peptostreptococcales</taxon>
        <taxon>Natronincolaceae</taxon>
        <taxon>Alkaliphilus</taxon>
    </lineage>
</organism>
<sequence length="230" mass="26821">MKNNKHIYNEPIGEEAAVFSPEEYYRRKRLPQRKGEATITHHKSEEISNELETKNNEEYSEATRILDHDIDNYNQLETSKHTPADSEEAEVISPEEYERRKRKSSKIQGNIVGNRVTEVNLIDLEERTGSDDYNNESEHQIIIIDEYPTYEKNDTVEAIVSQEEKKEIINKEKNHVDIETATEDKITEEKEITTIKIDIEKDIVVDNTEDLKGLEALEKLIDIYSKRNEG</sequence>
<reference evidence="2 3" key="1">
    <citation type="submission" date="2016-10" db="EMBL/GenBank/DDBJ databases">
        <authorList>
            <person name="de Groot N.N."/>
        </authorList>
    </citation>
    <scope>NUCLEOTIDE SEQUENCE [LARGE SCALE GENOMIC DNA]</scope>
    <source>
        <strain evidence="2 3">DSM 18978</strain>
    </source>
</reference>